<evidence type="ECO:0000313" key="5">
    <source>
        <dbReference type="EMBL" id="MBM6402131.1"/>
    </source>
</evidence>
<evidence type="ECO:0000256" key="2">
    <source>
        <dbReference type="ARBA" id="ARBA00022801"/>
    </source>
</evidence>
<dbReference type="SUPFAM" id="SSF56235">
    <property type="entry name" value="N-terminal nucleophile aminohydrolases (Ntn hydrolases)"/>
    <property type="match status" value="1"/>
</dbReference>
<evidence type="ECO:0000256" key="3">
    <source>
        <dbReference type="ARBA" id="ARBA00023145"/>
    </source>
</evidence>
<sequence length="886" mass="95864">MSRLVVARRVLLGLIAFVVVAALVGGVVVVRAVRDSLPTHSGEATLPGLSAAVTVKRDGSGIPHIYGDSVTDLARAQGYVHAQERFFEMDLRRHITAGRLSELVGSAGVETDKVVRTMGWRRVAEEELPTLEPETRQLLQAYADGVNRYLRGRSPGQVSAEYTVLGLQLPLGDIEDWTPVDSLAWLKAMAWDLRGDYTDELARARLSGRMSRAQINAAYPAYDSAAHPPILSDAEWAPGRTAPGAGVTTNPSAVPPALTAADEDVVAETTTPGAQAAYAAVDRALAAVPQLVGHGDGVGSNSWVLSGQHTASGRPLLANDPHLGVGQPGIWIQNSLHCRTVSAECPLDVSGFSFAGVPGVIIGHNADIAWGFTNLGPDVSDFYLERIVGQTYLRDGEWEQVTTREETIKVAGGADQRITVRATTHGPIMSDVLSSAREAGARAPTQQEGDENQDYAVSLAWTGLTPSRTADAIIGLNKARTFEQFREAARSFAVPAQNLLYADRAGHIGYQAPGQIPVRRAAIAKSVPGYWPAPGWDSSYDWTGWVPFEDLPWAFDPPDGVIVAANQEVTSSRTPFLTSEWDHGWRSTRIAERLASLEKATPADMASVQMDDTDLFAKVLVPALLAVPLEGPTGEADQQDLLDFTEDARDLLRGWNFSTPASDSDASAAAAYYNAVWRNLCELLFDDELPADMKADGGDRWRAAVQALLKDPQSEWWDDKLTPNVTEGRDEILRQALVQARLELTKELGKDPQEWDWGKLHRITLEHKVLGGDSVPGPVRWLFNEGPYDMPGGSAIVNANGWDASQGYEVDWGPSMRMVVDLSDLDGSTWVNQTGVSGHATDDHYADQISDWVAGRQRPWPFSAAAVDDTDPDVMTLRPDPVSGTG</sequence>
<keyword evidence="2" id="KW-0378">Hydrolase</keyword>
<gene>
    <name evidence="5" type="ORF">JQN70_17175</name>
</gene>
<dbReference type="PANTHER" id="PTHR34218">
    <property type="entry name" value="PEPTIDASE S45 PENICILLIN AMIDASE"/>
    <property type="match status" value="1"/>
</dbReference>
<dbReference type="PIRSF" id="PIRSF001227">
    <property type="entry name" value="Pen_acylase"/>
    <property type="match status" value="1"/>
</dbReference>
<accession>A0ABS2CSI8</accession>
<evidence type="ECO:0000256" key="1">
    <source>
        <dbReference type="ARBA" id="ARBA00006586"/>
    </source>
</evidence>
<proteinExistence type="inferred from homology"/>
<dbReference type="Gene3D" id="1.10.439.10">
    <property type="entry name" value="Penicillin Amidohydrolase, domain 1"/>
    <property type="match status" value="1"/>
</dbReference>
<organism evidence="5 6">
    <name type="scientific">Phycicoccus sonneratiae</name>
    <dbReference type="NCBI Taxonomy" id="2807628"/>
    <lineage>
        <taxon>Bacteria</taxon>
        <taxon>Bacillati</taxon>
        <taxon>Actinomycetota</taxon>
        <taxon>Actinomycetes</taxon>
        <taxon>Micrococcales</taxon>
        <taxon>Intrasporangiaceae</taxon>
        <taxon>Phycicoccus</taxon>
    </lineage>
</organism>
<dbReference type="RefSeq" id="WP_204132599.1">
    <property type="nucleotide sequence ID" value="NZ_JAFDVD010000021.1"/>
</dbReference>
<comment type="caution">
    <text evidence="5">The sequence shown here is derived from an EMBL/GenBank/DDBJ whole genome shotgun (WGS) entry which is preliminary data.</text>
</comment>
<reference evidence="5" key="1">
    <citation type="submission" date="2021-02" db="EMBL/GenBank/DDBJ databases">
        <title>Phycicoccus sp. MQZ13P-5T, whole genome shotgun sequence.</title>
        <authorList>
            <person name="Tuo L."/>
        </authorList>
    </citation>
    <scope>NUCLEOTIDE SEQUENCE</scope>
    <source>
        <strain evidence="5">MQZ13P-5</strain>
    </source>
</reference>
<keyword evidence="3" id="KW-0865">Zymogen</keyword>
<dbReference type="Proteomes" id="UP001430172">
    <property type="component" value="Unassembled WGS sequence"/>
</dbReference>
<keyword evidence="6" id="KW-1185">Reference proteome</keyword>
<dbReference type="Gene3D" id="1.10.1400.10">
    <property type="match status" value="1"/>
</dbReference>
<dbReference type="InterPro" id="IPR043147">
    <property type="entry name" value="Penicillin_amidase_A-knob"/>
</dbReference>
<dbReference type="InterPro" id="IPR014395">
    <property type="entry name" value="Pen/GL7ACA/AHL_acylase"/>
</dbReference>
<name>A0ABS2CSI8_9MICO</name>
<feature type="region of interest" description="Disordered" evidence="4">
    <location>
        <begin position="233"/>
        <end position="256"/>
    </location>
</feature>
<comment type="similarity">
    <text evidence="1">Belongs to the peptidase S45 family.</text>
</comment>
<dbReference type="Gene3D" id="3.60.20.10">
    <property type="entry name" value="Glutamine Phosphoribosylpyrophosphate, subunit 1, domain 1"/>
    <property type="match status" value="1"/>
</dbReference>
<dbReference type="EMBL" id="JAFDVD010000021">
    <property type="protein sequence ID" value="MBM6402131.1"/>
    <property type="molecule type" value="Genomic_DNA"/>
</dbReference>
<protein>
    <submittedName>
        <fullName evidence="5">Penicillin acylase family protein</fullName>
    </submittedName>
</protein>
<dbReference type="CDD" id="cd03747">
    <property type="entry name" value="Ntn_PGA_like"/>
    <property type="match status" value="1"/>
</dbReference>
<evidence type="ECO:0000256" key="4">
    <source>
        <dbReference type="SAM" id="MobiDB-lite"/>
    </source>
</evidence>
<dbReference type="PANTHER" id="PTHR34218:SF4">
    <property type="entry name" value="ACYL-HOMOSERINE LACTONE ACYLASE QUIP"/>
    <property type="match status" value="1"/>
</dbReference>
<dbReference type="InterPro" id="IPR043146">
    <property type="entry name" value="Penicillin_amidase_N_B-knob"/>
</dbReference>
<evidence type="ECO:0000313" key="6">
    <source>
        <dbReference type="Proteomes" id="UP001430172"/>
    </source>
</evidence>
<dbReference type="InterPro" id="IPR002692">
    <property type="entry name" value="S45"/>
</dbReference>
<dbReference type="InterPro" id="IPR023343">
    <property type="entry name" value="Penicillin_amidase_dom1"/>
</dbReference>
<dbReference type="Pfam" id="PF01804">
    <property type="entry name" value="Penicil_amidase"/>
    <property type="match status" value="1"/>
</dbReference>
<dbReference type="Gene3D" id="2.30.120.10">
    <property type="match status" value="1"/>
</dbReference>
<dbReference type="InterPro" id="IPR029055">
    <property type="entry name" value="Ntn_hydrolases_N"/>
</dbReference>